<comment type="subcellular location">
    <subcellularLocation>
        <location evidence="1">Secreted</location>
    </subcellularLocation>
</comment>
<dbReference type="AlphaFoldDB" id="A0A7S4PZS1"/>
<proteinExistence type="predicted"/>
<dbReference type="InterPro" id="IPR000884">
    <property type="entry name" value="TSP1_rpt"/>
</dbReference>
<keyword evidence="2" id="KW-0964">Secreted</keyword>
<feature type="region of interest" description="Disordered" evidence="3">
    <location>
        <begin position="159"/>
        <end position="191"/>
    </location>
</feature>
<feature type="transmembrane region" description="Helical" evidence="4">
    <location>
        <begin position="1011"/>
        <end position="1032"/>
    </location>
</feature>
<dbReference type="GO" id="GO:0006508">
    <property type="term" value="P:proteolysis"/>
    <property type="evidence" value="ECO:0007669"/>
    <property type="project" value="TreeGrafter"/>
</dbReference>
<dbReference type="InterPro" id="IPR036383">
    <property type="entry name" value="TSP1_rpt_sf"/>
</dbReference>
<dbReference type="GO" id="GO:0005576">
    <property type="term" value="C:extracellular region"/>
    <property type="evidence" value="ECO:0007669"/>
    <property type="project" value="UniProtKB-SubCell"/>
</dbReference>
<evidence type="ECO:0000313" key="5">
    <source>
        <dbReference type="EMBL" id="CAE4567734.1"/>
    </source>
</evidence>
<dbReference type="PANTHER" id="PTHR13723:SF281">
    <property type="entry name" value="PAPILIN"/>
    <property type="match status" value="1"/>
</dbReference>
<gene>
    <name evidence="5" type="ORF">AMON00008_LOCUS7353</name>
</gene>
<feature type="compositionally biased region" description="Low complexity" evidence="3">
    <location>
        <begin position="376"/>
        <end position="398"/>
    </location>
</feature>
<organism evidence="5">
    <name type="scientific">Alexandrium monilatum</name>
    <dbReference type="NCBI Taxonomy" id="311494"/>
    <lineage>
        <taxon>Eukaryota</taxon>
        <taxon>Sar</taxon>
        <taxon>Alveolata</taxon>
        <taxon>Dinophyceae</taxon>
        <taxon>Gonyaulacales</taxon>
        <taxon>Pyrocystaceae</taxon>
        <taxon>Alexandrium</taxon>
    </lineage>
</organism>
<reference evidence="5" key="1">
    <citation type="submission" date="2021-01" db="EMBL/GenBank/DDBJ databases">
        <authorList>
            <person name="Corre E."/>
            <person name="Pelletier E."/>
            <person name="Niang G."/>
            <person name="Scheremetjew M."/>
            <person name="Finn R."/>
            <person name="Kale V."/>
            <person name="Holt S."/>
            <person name="Cochrane G."/>
            <person name="Meng A."/>
            <person name="Brown T."/>
            <person name="Cohen L."/>
        </authorList>
    </citation>
    <scope>NUCLEOTIDE SEQUENCE</scope>
    <source>
        <strain evidence="5">CCMP3105</strain>
    </source>
</reference>
<dbReference type="PANTHER" id="PTHR13723">
    <property type="entry name" value="ADAMTS A DISINTEGRIN AND METALLOPROTEASE WITH THROMBOSPONDIN MOTIFS PROTEASE"/>
    <property type="match status" value="1"/>
</dbReference>
<dbReference type="InterPro" id="IPR050439">
    <property type="entry name" value="ADAMTS_ADAMTS-like"/>
</dbReference>
<dbReference type="Pfam" id="PF19030">
    <property type="entry name" value="TSP1_ADAMTS"/>
    <property type="match status" value="5"/>
</dbReference>
<dbReference type="EMBL" id="HBNR01011399">
    <property type="protein sequence ID" value="CAE4567734.1"/>
    <property type="molecule type" value="Transcribed_RNA"/>
</dbReference>
<feature type="region of interest" description="Disordered" evidence="3">
    <location>
        <begin position="376"/>
        <end position="423"/>
    </location>
</feature>
<evidence type="ECO:0000256" key="4">
    <source>
        <dbReference type="SAM" id="Phobius"/>
    </source>
</evidence>
<feature type="transmembrane region" description="Helical" evidence="4">
    <location>
        <begin position="32"/>
        <end position="55"/>
    </location>
</feature>
<dbReference type="PROSITE" id="PS50092">
    <property type="entry name" value="TSP1"/>
    <property type="match status" value="4"/>
</dbReference>
<sequence length="1060" mass="112263">MAMRGSQAYSSSPRDLEIHMQKLEVEAVALRLIRRACCAVGFGTLAGAAVVLVLASSCCRRAVLHVDFWTWVSAAIITLSYVCCMCQQSDQESYHPLTWDEERAAIGEPEEGGCVPLLKGGLADDGASHFERTLGGGQLVSEGTGTAAIAPGLVEGLLPTPPVLADSHPSPASTSPEAEVQPEDVSRPPPRLLSDAEVQADLPLNPGPPPACVQQVQVVDLPADEEEAQGGCGCVPMRPPVLDPARLPSAPRRMLGQGSRQLFSPERLDGPASFLCWRRGPVLRAPAGEAPPAGPPAEDVEEAPAAPARVQGVGLHSAPTPEDPRGEEAGAEGAEGSLMGQRVRGKEPSAGSEPVEQPQVLPVELPGLHMEEDQDVQAGPAAPGGAPPAAQAHQPQQDQADEGGPKAEARQLQQDQADEGGPKAEAPRRSCCCRCCCACCAVLGVLLAAGAAAVTRYRPDLIARLEDESPDDLRRQAGSVAAELRKDLDKEVGKRFGPQPVRAAVQKSMPLHWHIGEWGICDTECGTGRSTRLVYCVNGNSSQCKRFGKAPPSSRPCRDVKGCKWHLGKWGECDSVCGPGRVSRNVSCLTGKDCHRLVEKPLTQTTCEQTTGCEWDVQPWEACSNSCGHGKASRIVSCKNGPLESCLKHSDPPAIEKPCHSYSGCRWREDEWAPCSNVCGSGTQRRSISCAHGASVEDCQKKERSPRLVRACHDTTGCNWSLTDWSACSTDCGVGTQTRHASCADGSLVDCLAHSPMPPTTQSCSVYRGCKWVVAPWGYCYSACGSGLRRRAISCANATVDDCRLGPEAEPDETKPCYNVSLCGWSPGRWSPCSNVCGEGRRYRVVHCGNGWEKDCRKKEAPPAAQQDCKDTSGCLRLQGRDGCECFATEPVMLLAGTLDAVSGWSVSVAAMHKLVSLVPAAGHPQLGAGALLSVPAVLMASWGALAAALVLQAPALLPDVITAREAVDEGPSGRRTVVTPGFVGLSLWLLALLGLCCMGWSHQRRPRCSLLLVALSFCGMALVMAFCVPPWKGGLGPLELAEVAARAALRKLLRDHAGG</sequence>
<dbReference type="GO" id="GO:0031012">
    <property type="term" value="C:extracellular matrix"/>
    <property type="evidence" value="ECO:0007669"/>
    <property type="project" value="TreeGrafter"/>
</dbReference>
<keyword evidence="4" id="KW-0472">Membrane</keyword>
<evidence type="ECO:0000256" key="1">
    <source>
        <dbReference type="ARBA" id="ARBA00004613"/>
    </source>
</evidence>
<dbReference type="SMART" id="SM00209">
    <property type="entry name" value="TSP1"/>
    <property type="match status" value="7"/>
</dbReference>
<protein>
    <submittedName>
        <fullName evidence="5">Uncharacterized protein</fullName>
    </submittedName>
</protein>
<dbReference type="GO" id="GO:0030198">
    <property type="term" value="P:extracellular matrix organization"/>
    <property type="evidence" value="ECO:0007669"/>
    <property type="project" value="TreeGrafter"/>
</dbReference>
<feature type="region of interest" description="Disordered" evidence="3">
    <location>
        <begin position="287"/>
        <end position="358"/>
    </location>
</feature>
<accession>A0A7S4PZS1</accession>
<dbReference type="Pfam" id="PF00090">
    <property type="entry name" value="TSP_1"/>
    <property type="match status" value="1"/>
</dbReference>
<dbReference type="SUPFAM" id="SSF82895">
    <property type="entry name" value="TSP-1 type 1 repeat"/>
    <property type="match status" value="3"/>
</dbReference>
<keyword evidence="4" id="KW-0812">Transmembrane</keyword>
<dbReference type="GO" id="GO:0004222">
    <property type="term" value="F:metalloendopeptidase activity"/>
    <property type="evidence" value="ECO:0007669"/>
    <property type="project" value="TreeGrafter"/>
</dbReference>
<keyword evidence="4" id="KW-1133">Transmembrane helix</keyword>
<evidence type="ECO:0000256" key="3">
    <source>
        <dbReference type="SAM" id="MobiDB-lite"/>
    </source>
</evidence>
<feature type="transmembrane region" description="Helical" evidence="4">
    <location>
        <begin position="978"/>
        <end position="999"/>
    </location>
</feature>
<evidence type="ECO:0000256" key="2">
    <source>
        <dbReference type="ARBA" id="ARBA00022525"/>
    </source>
</evidence>
<name>A0A7S4PZS1_9DINO</name>